<dbReference type="InterPro" id="IPR046373">
    <property type="entry name" value="Acyl-CoA_Oxase/DH_mid-dom_sf"/>
</dbReference>
<dbReference type="PATRIC" id="fig|1002809.3.peg.68"/>
<feature type="coiled-coil region" evidence="2">
    <location>
        <begin position="290"/>
        <end position="317"/>
    </location>
</feature>
<name>F2F219_SOLSS</name>
<dbReference type="PANTHER" id="PTHR43884:SF12">
    <property type="entry name" value="ISOVALERYL-COA DEHYDROGENASE, MITOCHONDRIAL-RELATED"/>
    <property type="match status" value="1"/>
</dbReference>
<evidence type="ECO:0000313" key="5">
    <source>
        <dbReference type="EMBL" id="BAK14492.1"/>
    </source>
</evidence>
<dbReference type="PANTHER" id="PTHR43884">
    <property type="entry name" value="ACYL-COA DEHYDROGENASE"/>
    <property type="match status" value="1"/>
</dbReference>
<keyword evidence="2" id="KW-0175">Coiled coil</keyword>
<dbReference type="STRING" id="1002809.SSIL_0069"/>
<dbReference type="eggNOG" id="COG1960">
    <property type="taxonomic scope" value="Bacteria"/>
</dbReference>
<dbReference type="HOGENOM" id="CLU_018204_2_0_9"/>
<proteinExistence type="predicted"/>
<gene>
    <name evidence="5" type="ordered locus">SSIL_0069</name>
</gene>
<evidence type="ECO:0000256" key="2">
    <source>
        <dbReference type="SAM" id="Coils"/>
    </source>
</evidence>
<dbReference type="Gene3D" id="2.40.110.10">
    <property type="entry name" value="Butyryl-CoA Dehydrogenase, subunit A, domain 2"/>
    <property type="match status" value="1"/>
</dbReference>
<dbReference type="Pfam" id="PF02771">
    <property type="entry name" value="Acyl-CoA_dh_N"/>
    <property type="match status" value="1"/>
</dbReference>
<dbReference type="InterPro" id="IPR037069">
    <property type="entry name" value="AcylCoA_DH/ox_N_sf"/>
</dbReference>
<dbReference type="Gene3D" id="1.20.140.10">
    <property type="entry name" value="Butyryl-CoA Dehydrogenase, subunit A, domain 3"/>
    <property type="match status" value="1"/>
</dbReference>
<keyword evidence="1" id="KW-0560">Oxidoreductase</keyword>
<dbReference type="InterPro" id="IPR013107">
    <property type="entry name" value="Acyl-CoA_DH_C"/>
</dbReference>
<organism evidence="5 6">
    <name type="scientific">Solibacillus silvestris (strain StLB046)</name>
    <name type="common">Bacillus silvestris</name>
    <dbReference type="NCBI Taxonomy" id="1002809"/>
    <lineage>
        <taxon>Bacteria</taxon>
        <taxon>Bacillati</taxon>
        <taxon>Bacillota</taxon>
        <taxon>Bacilli</taxon>
        <taxon>Bacillales</taxon>
        <taxon>Caryophanaceae</taxon>
        <taxon>Solibacillus</taxon>
    </lineage>
</organism>
<dbReference type="SUPFAM" id="SSF56645">
    <property type="entry name" value="Acyl-CoA dehydrogenase NM domain-like"/>
    <property type="match status" value="1"/>
</dbReference>
<dbReference type="SUPFAM" id="SSF47203">
    <property type="entry name" value="Acyl-CoA dehydrogenase C-terminal domain-like"/>
    <property type="match status" value="1"/>
</dbReference>
<sequence>MTINSLALLEKTLNREELLQKAKEVGELAEKYADQTDFDRKLPDEVMEKVKEAGFHKLLRPKAYGGQDLDYYTFGDIIRTVANYNVSAAWLTYFAIIHETWPAFLDKQGREELFGTGELMADVFAPIGKVVNDGEGYRISGTWNFCSGIPYCDWVALGAIHQLHDGTEPEFGLFIVHKKDFEIVKNWDSLGLRGTGSNAVKLDNVYVPANYVFPVTRVVNGATAPDGNYEPDYQIFNVPYLAFFLAGFSHVAIGGVERLIRNFKEKTEHRVRIFNNNTNEKNAGTAQRTLAELNIQLTALKALAKDYADRLHRYQNEGIRVLDEEEREQLFAIRGYIAKTSAEMATRILITLGGNSVYKSDGTERFVRDILTVAAHPTHQYEDAMAGYGSAILGFKGHPTW</sequence>
<reference evidence="6" key="1">
    <citation type="submission" date="2011-04" db="EMBL/GenBank/DDBJ databases">
        <title>Genome sequence of Solibacillus silvestris StLB046.</title>
        <authorList>
            <person name="Morohoshi T."/>
            <person name="Someya N."/>
            <person name="Ikeda T."/>
        </authorList>
    </citation>
    <scope>NUCLEOTIDE SEQUENCE [LARGE SCALE GENOMIC DNA]</scope>
    <source>
        <strain evidence="6">StLB046</strain>
    </source>
</reference>
<feature type="domain" description="Acyl-CoA dehydrogenase/oxidase N-terminal" evidence="3">
    <location>
        <begin position="29"/>
        <end position="90"/>
    </location>
</feature>
<evidence type="ECO:0000259" key="4">
    <source>
        <dbReference type="Pfam" id="PF08028"/>
    </source>
</evidence>
<dbReference type="Pfam" id="PF08028">
    <property type="entry name" value="Acyl-CoA_dh_2"/>
    <property type="match status" value="1"/>
</dbReference>
<dbReference type="InterPro" id="IPR009100">
    <property type="entry name" value="AcylCoA_DH/oxidase_NM_dom_sf"/>
</dbReference>
<evidence type="ECO:0000259" key="3">
    <source>
        <dbReference type="Pfam" id="PF02771"/>
    </source>
</evidence>
<dbReference type="AlphaFoldDB" id="F2F219"/>
<dbReference type="EMBL" id="AP012157">
    <property type="protein sequence ID" value="BAK14492.1"/>
    <property type="molecule type" value="Genomic_DNA"/>
</dbReference>
<dbReference type="GO" id="GO:0006552">
    <property type="term" value="P:L-leucine catabolic process"/>
    <property type="evidence" value="ECO:0007669"/>
    <property type="project" value="TreeGrafter"/>
</dbReference>
<accession>F2F219</accession>
<feature type="domain" description="Acyl-CoA dehydrogenase C-terminal" evidence="4">
    <location>
        <begin position="247"/>
        <end position="380"/>
    </location>
</feature>
<keyword evidence="6" id="KW-1185">Reference proteome</keyword>
<dbReference type="PIRSF" id="PIRSF016578">
    <property type="entry name" value="HsaA"/>
    <property type="match status" value="1"/>
</dbReference>
<dbReference type="RefSeq" id="WP_014822319.1">
    <property type="nucleotide sequence ID" value="NC_018065.1"/>
</dbReference>
<dbReference type="Proteomes" id="UP000006691">
    <property type="component" value="Chromosome"/>
</dbReference>
<protein>
    <submittedName>
        <fullName evidence="5">Acyl-CoA dehydrogenase</fullName>
    </submittedName>
</protein>
<dbReference type="InterPro" id="IPR013786">
    <property type="entry name" value="AcylCoA_DH/ox_N"/>
</dbReference>
<dbReference type="KEGG" id="siv:SSIL_0069"/>
<evidence type="ECO:0000256" key="1">
    <source>
        <dbReference type="ARBA" id="ARBA00023002"/>
    </source>
</evidence>
<dbReference type="GO" id="GO:0008470">
    <property type="term" value="F:3-methylbutanoyl-CoA dehydrogenase activity"/>
    <property type="evidence" value="ECO:0007669"/>
    <property type="project" value="TreeGrafter"/>
</dbReference>
<dbReference type="InterPro" id="IPR036250">
    <property type="entry name" value="AcylCo_DH-like_C"/>
</dbReference>
<evidence type="ECO:0000313" key="6">
    <source>
        <dbReference type="Proteomes" id="UP000006691"/>
    </source>
</evidence>
<dbReference type="Gene3D" id="1.10.540.10">
    <property type="entry name" value="Acyl-CoA dehydrogenase/oxidase, N-terminal domain"/>
    <property type="match status" value="1"/>
</dbReference>
<reference evidence="5 6" key="2">
    <citation type="journal article" date="2012" name="J. Biosci. Bioeng.">
        <title>Complete genome sequence and characterization of the N-acylhomoserine lactone-degrading gene of the potato leaf-associated Solibacillus silvestris.</title>
        <authorList>
            <person name="Morohoshi T."/>
            <person name="Tominaga Y."/>
            <person name="Someya N."/>
            <person name="Ikeda T."/>
        </authorList>
    </citation>
    <scope>NUCLEOTIDE SEQUENCE [LARGE SCALE GENOMIC DNA]</scope>
    <source>
        <strain evidence="5 6">StLB046</strain>
    </source>
</reference>
<dbReference type="GO" id="GO:0050660">
    <property type="term" value="F:flavin adenine dinucleotide binding"/>
    <property type="evidence" value="ECO:0007669"/>
    <property type="project" value="InterPro"/>
</dbReference>